<sequence length="306" mass="34090">MSEIKKANKTRRSIVNSARTNVLHFHEKDAVTVAGPAFGLFTGHLDKIEVRYSTIAEDTKGLQSFAGKVIPRLVLRFTSNHKEENQRRVYTQSFIPVESNIDTIPGGSKAWQVDNIFTWMRNILDLYILNGRELTEEENDALTLSFEDIDDNNMYVPVEVDDVIDGYKDLFENFAAMMNGQFGKNPTGKPVYFTEKGTIIPLWMKLTRHIKSRDGWKNTGSNGELAFDVFYRTPLIEKYYPNALPKVVMLDLSKESITPKETKKAPSIGAAGIPGMPGGVVIPSGMPDGINSDSAAGMDAGEEMPF</sequence>
<evidence type="ECO:0000313" key="2">
    <source>
        <dbReference type="EMBL" id="XCO00414.1"/>
    </source>
</evidence>
<evidence type="ECO:0000313" key="1">
    <source>
        <dbReference type="EMBL" id="XCO00316.1"/>
    </source>
</evidence>
<dbReference type="EMBL" id="PP965498">
    <property type="protein sequence ID" value="XCO00414.1"/>
    <property type="molecule type" value="Genomic_DNA"/>
</dbReference>
<evidence type="ECO:0008006" key="4">
    <source>
        <dbReference type="Google" id="ProtNLM"/>
    </source>
</evidence>
<protein>
    <recommendedName>
        <fullName evidence="4">Capsid protein</fullName>
    </recommendedName>
</protein>
<accession>A0AAU8MKF5</accession>
<evidence type="ECO:0000313" key="3">
    <source>
        <dbReference type="EMBL" id="XCO00511.1"/>
    </source>
</evidence>
<organism evidence="2">
    <name type="scientific">Geladintestivirus 1</name>
    <dbReference type="NCBI Taxonomy" id="3233133"/>
    <lineage>
        <taxon>Viruses</taxon>
        <taxon>Duplodnaviria</taxon>
        <taxon>Heunggongvirae</taxon>
        <taxon>Uroviricota</taxon>
        <taxon>Caudoviricetes</taxon>
        <taxon>Crassvirales</taxon>
    </lineage>
</organism>
<reference evidence="2" key="1">
    <citation type="submission" date="2024-06" db="EMBL/GenBank/DDBJ databases">
        <title>Intestivirid acquisition increases across infancy in a wild primate population.</title>
        <authorList>
            <person name="Schneider-Creas I.A."/>
            <person name="Moya I.L."/>
            <person name="Chiou K.L."/>
            <person name="Baniel A."/>
            <person name="Azanaw Haile A."/>
            <person name="Kebede F."/>
            <person name="Abebe B."/>
            <person name="Snyder-Mackler N."/>
            <person name="Varsani A."/>
        </authorList>
    </citation>
    <scope>NUCLEOTIDE SEQUENCE</scope>
    <source>
        <strain evidence="1">Int_RNL_2016_0117_DIX</strain>
        <strain evidence="3">Int_RNL_2017_0546_COW</strain>
        <strain evidence="2">Int_RNL_2018_0945_COW</strain>
    </source>
</reference>
<name>A0AAU8MKF5_9CAUD</name>
<dbReference type="EMBL" id="PP965499">
    <property type="protein sequence ID" value="XCO00511.1"/>
    <property type="molecule type" value="Genomic_DNA"/>
</dbReference>
<dbReference type="EMBL" id="PP965497">
    <property type="protein sequence ID" value="XCO00316.1"/>
    <property type="molecule type" value="Genomic_DNA"/>
</dbReference>
<proteinExistence type="predicted"/>